<accession>A0A4U5N1V9</accession>
<dbReference type="EMBL" id="AZBU02000005">
    <property type="protein sequence ID" value="TKR76261.1"/>
    <property type="molecule type" value="Genomic_DNA"/>
</dbReference>
<proteinExistence type="predicted"/>
<evidence type="ECO:0000256" key="1">
    <source>
        <dbReference type="SAM" id="MobiDB-lite"/>
    </source>
</evidence>
<name>A0A4U5N1V9_STECR</name>
<feature type="region of interest" description="Disordered" evidence="1">
    <location>
        <begin position="1"/>
        <end position="23"/>
    </location>
</feature>
<protein>
    <submittedName>
        <fullName evidence="2">Uncharacterized protein</fullName>
    </submittedName>
</protein>
<evidence type="ECO:0000313" key="3">
    <source>
        <dbReference type="Proteomes" id="UP000298663"/>
    </source>
</evidence>
<sequence>MFQPRRVAAHFGADANSAEQPPMLRRCPSGARKKIRQRREEQQVVVGMWCLISAFDGCVIEACGQASYAIGININIGQFFVKSNPRSSLLRQTSPATPLPRSPPLPSQNSRNSTTVVFSILVAIDPYYLTTIIRNLSLDLLHL</sequence>
<dbReference type="AlphaFoldDB" id="A0A4U5N1V9"/>
<feature type="compositionally biased region" description="Pro residues" evidence="1">
    <location>
        <begin position="97"/>
        <end position="106"/>
    </location>
</feature>
<evidence type="ECO:0000313" key="2">
    <source>
        <dbReference type="EMBL" id="TKR76261.1"/>
    </source>
</evidence>
<dbReference type="Proteomes" id="UP000298663">
    <property type="component" value="Unassembled WGS sequence"/>
</dbReference>
<gene>
    <name evidence="2" type="ORF">L596_017425</name>
</gene>
<feature type="region of interest" description="Disordered" evidence="1">
    <location>
        <begin position="91"/>
        <end position="111"/>
    </location>
</feature>
<reference evidence="2 3" key="2">
    <citation type="journal article" date="2019" name="G3 (Bethesda)">
        <title>Hybrid Assembly of the Genome of the Entomopathogenic Nematode Steinernema carpocapsae Identifies the X-Chromosome.</title>
        <authorList>
            <person name="Serra L."/>
            <person name="Macchietto M."/>
            <person name="Macias-Munoz A."/>
            <person name="McGill C.J."/>
            <person name="Rodriguez I.M."/>
            <person name="Rodriguez B."/>
            <person name="Murad R."/>
            <person name="Mortazavi A."/>
        </authorList>
    </citation>
    <scope>NUCLEOTIDE SEQUENCE [LARGE SCALE GENOMIC DNA]</scope>
    <source>
        <strain evidence="2 3">ALL</strain>
    </source>
</reference>
<organism evidence="2 3">
    <name type="scientific">Steinernema carpocapsae</name>
    <name type="common">Entomopathogenic nematode</name>
    <dbReference type="NCBI Taxonomy" id="34508"/>
    <lineage>
        <taxon>Eukaryota</taxon>
        <taxon>Metazoa</taxon>
        <taxon>Ecdysozoa</taxon>
        <taxon>Nematoda</taxon>
        <taxon>Chromadorea</taxon>
        <taxon>Rhabditida</taxon>
        <taxon>Tylenchina</taxon>
        <taxon>Panagrolaimomorpha</taxon>
        <taxon>Strongyloidoidea</taxon>
        <taxon>Steinernematidae</taxon>
        <taxon>Steinernema</taxon>
    </lineage>
</organism>
<keyword evidence="3" id="KW-1185">Reference proteome</keyword>
<reference evidence="2 3" key="1">
    <citation type="journal article" date="2015" name="Genome Biol.">
        <title>Comparative genomics of Steinernema reveals deeply conserved gene regulatory networks.</title>
        <authorList>
            <person name="Dillman A.R."/>
            <person name="Macchietto M."/>
            <person name="Porter C.F."/>
            <person name="Rogers A."/>
            <person name="Williams B."/>
            <person name="Antoshechkin I."/>
            <person name="Lee M.M."/>
            <person name="Goodwin Z."/>
            <person name="Lu X."/>
            <person name="Lewis E.E."/>
            <person name="Goodrich-Blair H."/>
            <person name="Stock S.P."/>
            <person name="Adams B.J."/>
            <person name="Sternberg P.W."/>
            <person name="Mortazavi A."/>
        </authorList>
    </citation>
    <scope>NUCLEOTIDE SEQUENCE [LARGE SCALE GENOMIC DNA]</scope>
    <source>
        <strain evidence="2 3">ALL</strain>
    </source>
</reference>
<comment type="caution">
    <text evidence="2">The sequence shown here is derived from an EMBL/GenBank/DDBJ whole genome shotgun (WGS) entry which is preliminary data.</text>
</comment>